<keyword evidence="2 5" id="KW-0238">DNA-binding</keyword>
<dbReference type="PROSITE" id="PS50932">
    <property type="entry name" value="HTH_LACI_2"/>
    <property type="match status" value="1"/>
</dbReference>
<dbReference type="InterPro" id="IPR028082">
    <property type="entry name" value="Peripla_BP_I"/>
</dbReference>
<keyword evidence="6" id="KW-1185">Reference proteome</keyword>
<evidence type="ECO:0000256" key="3">
    <source>
        <dbReference type="ARBA" id="ARBA00023163"/>
    </source>
</evidence>
<feature type="domain" description="HTH lacI-type" evidence="4">
    <location>
        <begin position="8"/>
        <end position="62"/>
    </location>
</feature>
<evidence type="ECO:0000256" key="1">
    <source>
        <dbReference type="ARBA" id="ARBA00023015"/>
    </source>
</evidence>
<dbReference type="InterPro" id="IPR000843">
    <property type="entry name" value="HTH_LacI"/>
</dbReference>
<dbReference type="SUPFAM" id="SSF47413">
    <property type="entry name" value="lambda repressor-like DNA-binding domains"/>
    <property type="match status" value="1"/>
</dbReference>
<dbReference type="EMBL" id="JBDIZK010000008">
    <property type="protein sequence ID" value="MEN3748442.1"/>
    <property type="molecule type" value="Genomic_DNA"/>
</dbReference>
<dbReference type="CDD" id="cd01545">
    <property type="entry name" value="PBP1_SalR"/>
    <property type="match status" value="1"/>
</dbReference>
<proteinExistence type="predicted"/>
<dbReference type="PROSITE" id="PS00356">
    <property type="entry name" value="HTH_LACI_1"/>
    <property type="match status" value="1"/>
</dbReference>
<dbReference type="PANTHER" id="PTHR30146">
    <property type="entry name" value="LACI-RELATED TRANSCRIPTIONAL REPRESSOR"/>
    <property type="match status" value="1"/>
</dbReference>
<comment type="caution">
    <text evidence="5">The sequence shown here is derived from an EMBL/GenBank/DDBJ whole genome shotgun (WGS) entry which is preliminary data.</text>
</comment>
<dbReference type="PANTHER" id="PTHR30146:SF153">
    <property type="entry name" value="LACTOSE OPERON REPRESSOR"/>
    <property type="match status" value="1"/>
</dbReference>
<dbReference type="SUPFAM" id="SSF53822">
    <property type="entry name" value="Periplasmic binding protein-like I"/>
    <property type="match status" value="1"/>
</dbReference>
<evidence type="ECO:0000313" key="5">
    <source>
        <dbReference type="EMBL" id="MEN3748442.1"/>
    </source>
</evidence>
<protein>
    <submittedName>
        <fullName evidence="5">LacI family DNA-binding transcriptional regulator</fullName>
    </submittedName>
</protein>
<dbReference type="Proteomes" id="UP001427805">
    <property type="component" value="Unassembled WGS sequence"/>
</dbReference>
<reference evidence="5 6" key="1">
    <citation type="submission" date="2024-05" db="EMBL/GenBank/DDBJ databases">
        <title>Sphingomonas sp. HF-S3 16S ribosomal RNA gene Genome sequencing and assembly.</title>
        <authorList>
            <person name="Lee H."/>
        </authorList>
    </citation>
    <scope>NUCLEOTIDE SEQUENCE [LARGE SCALE GENOMIC DNA]</scope>
    <source>
        <strain evidence="5 6">HF-S3</strain>
    </source>
</reference>
<keyword evidence="1" id="KW-0805">Transcription regulation</keyword>
<dbReference type="Gene3D" id="1.10.260.40">
    <property type="entry name" value="lambda repressor-like DNA-binding domains"/>
    <property type="match status" value="1"/>
</dbReference>
<accession>A0ABV0BA37</accession>
<evidence type="ECO:0000313" key="6">
    <source>
        <dbReference type="Proteomes" id="UP001427805"/>
    </source>
</evidence>
<evidence type="ECO:0000256" key="2">
    <source>
        <dbReference type="ARBA" id="ARBA00023125"/>
    </source>
</evidence>
<dbReference type="InterPro" id="IPR046335">
    <property type="entry name" value="LacI/GalR-like_sensor"/>
</dbReference>
<dbReference type="SMART" id="SM00354">
    <property type="entry name" value="HTH_LACI"/>
    <property type="match status" value="1"/>
</dbReference>
<keyword evidence="3" id="KW-0804">Transcription</keyword>
<dbReference type="RefSeq" id="WP_346247468.1">
    <property type="nucleotide sequence ID" value="NZ_JBDIZK010000008.1"/>
</dbReference>
<evidence type="ECO:0000259" key="4">
    <source>
        <dbReference type="PROSITE" id="PS50932"/>
    </source>
</evidence>
<dbReference type="Gene3D" id="3.40.50.2300">
    <property type="match status" value="2"/>
</dbReference>
<name>A0ABV0BA37_9SPHN</name>
<dbReference type="Pfam" id="PF00356">
    <property type="entry name" value="LacI"/>
    <property type="match status" value="1"/>
</dbReference>
<dbReference type="CDD" id="cd01392">
    <property type="entry name" value="HTH_LacI"/>
    <property type="match status" value="1"/>
</dbReference>
<organism evidence="5 6">
    <name type="scientific">Sphingomonas rustica</name>
    <dbReference type="NCBI Taxonomy" id="3103142"/>
    <lineage>
        <taxon>Bacteria</taxon>
        <taxon>Pseudomonadati</taxon>
        <taxon>Pseudomonadota</taxon>
        <taxon>Alphaproteobacteria</taxon>
        <taxon>Sphingomonadales</taxon>
        <taxon>Sphingomonadaceae</taxon>
        <taxon>Sphingomonas</taxon>
    </lineage>
</organism>
<dbReference type="PRINTS" id="PR00036">
    <property type="entry name" value="HTHLACI"/>
</dbReference>
<dbReference type="InterPro" id="IPR010982">
    <property type="entry name" value="Lambda_DNA-bd_dom_sf"/>
</dbReference>
<sequence>MTRRGASLTIYDIAKSASVSPKTVSRVINRNPQVGAELRDRVNKAIEELGYEPNLSARALKGPRGYTLAMLTHPELVEPPEDDDWFLVPYIGALEAAALRTAQQYGYRFLVEGVHLDAEAMARDLSRYQRRQIDGVVLVPPVCDDAGLLDALAARAIPSVRISPGIAPERGATISIDERGGARAATEHLLGLGHRRIAMISGPSDHGAATARVDGFRDAMAGVADAWEPPIAQGDFLPASGYRITGDLLDRAEPPTAIFAANDGMAAGVIAAGIDRGLRLPRDLSVVGFDDTDAARYTWPPLTTVRQPLTLMAREAIELLSAMVDGLSDAPAHVQLDHRLVVRKSTCPPL</sequence>
<dbReference type="Pfam" id="PF13377">
    <property type="entry name" value="Peripla_BP_3"/>
    <property type="match status" value="1"/>
</dbReference>
<dbReference type="GO" id="GO:0003677">
    <property type="term" value="F:DNA binding"/>
    <property type="evidence" value="ECO:0007669"/>
    <property type="project" value="UniProtKB-KW"/>
</dbReference>
<gene>
    <name evidence="5" type="ORF">TPR58_14800</name>
</gene>